<evidence type="ECO:0008006" key="3">
    <source>
        <dbReference type="Google" id="ProtNLM"/>
    </source>
</evidence>
<dbReference type="EMBL" id="NIBD01000028">
    <property type="protein sequence ID" value="PAB55180.1"/>
    <property type="molecule type" value="Genomic_DNA"/>
</dbReference>
<evidence type="ECO:0000313" key="2">
    <source>
        <dbReference type="Proteomes" id="UP000216008"/>
    </source>
</evidence>
<dbReference type="Proteomes" id="UP000216008">
    <property type="component" value="Unassembled WGS sequence"/>
</dbReference>
<sequence length="90" mass="11041">MSKRTVKYKKHPLKGCYKMNKHDRWKAEMLLNSDWMKRRMHITNAMIYDEATRISGIDWLTDKNYSSRKYVEVKLQATHNLRKKYIKYAR</sequence>
<organism evidence="1 2">
    <name type="scientific">Lactobacillus johnsonii</name>
    <dbReference type="NCBI Taxonomy" id="33959"/>
    <lineage>
        <taxon>Bacteria</taxon>
        <taxon>Bacillati</taxon>
        <taxon>Bacillota</taxon>
        <taxon>Bacilli</taxon>
        <taxon>Lactobacillales</taxon>
        <taxon>Lactobacillaceae</taxon>
        <taxon>Lactobacillus</taxon>
    </lineage>
</organism>
<name>A0A267M8N7_LACJH</name>
<evidence type="ECO:0000313" key="1">
    <source>
        <dbReference type="EMBL" id="PAB55180.1"/>
    </source>
</evidence>
<comment type="caution">
    <text evidence="1">The sequence shown here is derived from an EMBL/GenBank/DDBJ whole genome shotgun (WGS) entry which is preliminary data.</text>
</comment>
<dbReference type="AlphaFoldDB" id="A0A267M8N7"/>
<reference evidence="1 2" key="1">
    <citation type="submission" date="2017-05" db="EMBL/GenBank/DDBJ databases">
        <title>Lactobacillus johnsonii from commercial turkeys.</title>
        <authorList>
            <person name="Johnson T.J."/>
            <person name="Youmans B."/>
        </authorList>
    </citation>
    <scope>NUCLEOTIDE SEQUENCE [LARGE SCALE GENOMIC DNA]</scope>
    <source>
        <strain evidence="1 2">UMNLJ114</strain>
    </source>
</reference>
<accession>A0A267M8N7</accession>
<dbReference type="RefSeq" id="WP_095182860.1">
    <property type="nucleotide sequence ID" value="NZ_NIBD01000028.1"/>
</dbReference>
<protein>
    <recommendedName>
        <fullName evidence="3">Transposase</fullName>
    </recommendedName>
</protein>
<gene>
    <name evidence="1" type="ORF">A3Q24_05730</name>
</gene>
<proteinExistence type="predicted"/>